<evidence type="ECO:0000256" key="1">
    <source>
        <dbReference type="SAM" id="Coils"/>
    </source>
</evidence>
<feature type="coiled-coil region" evidence="1">
    <location>
        <begin position="36"/>
        <end position="63"/>
    </location>
</feature>
<proteinExistence type="predicted"/>
<organism evidence="2 3">
    <name type="scientific">Auxenochlorella protothecoides</name>
    <name type="common">Green microalga</name>
    <name type="synonym">Chlorella protothecoides</name>
    <dbReference type="NCBI Taxonomy" id="3075"/>
    <lineage>
        <taxon>Eukaryota</taxon>
        <taxon>Viridiplantae</taxon>
        <taxon>Chlorophyta</taxon>
        <taxon>core chlorophytes</taxon>
        <taxon>Trebouxiophyceae</taxon>
        <taxon>Chlorellales</taxon>
        <taxon>Chlorellaceae</taxon>
        <taxon>Auxenochlorella</taxon>
    </lineage>
</organism>
<reference evidence="3" key="1">
    <citation type="journal article" date="2018" name="Algal Res.">
        <title>Characterization of plant carbon substrate utilization by Auxenochlorella protothecoides.</title>
        <authorList>
            <person name="Vogler B.W."/>
            <person name="Starkenburg S.R."/>
            <person name="Sudasinghe N."/>
            <person name="Schambach J.Y."/>
            <person name="Rollin J.A."/>
            <person name="Pattathil S."/>
            <person name="Barry A.N."/>
        </authorList>
    </citation>
    <scope>NUCLEOTIDE SEQUENCE [LARGE SCALE GENOMIC DNA]</scope>
    <source>
        <strain evidence="3">UTEX 25</strain>
    </source>
</reference>
<evidence type="ECO:0000313" key="3">
    <source>
        <dbReference type="Proteomes" id="UP000279271"/>
    </source>
</evidence>
<dbReference type="Proteomes" id="UP000279271">
    <property type="component" value="Unassembled WGS sequence"/>
</dbReference>
<gene>
    <name evidence="2" type="ORF">APUTEX25_003978</name>
</gene>
<name>A0A3M7KVG0_AUXPR</name>
<dbReference type="EMBL" id="QOKY01000195">
    <property type="protein sequence ID" value="RMZ53839.1"/>
    <property type="molecule type" value="Genomic_DNA"/>
</dbReference>
<dbReference type="AlphaFoldDB" id="A0A3M7KVG0"/>
<comment type="caution">
    <text evidence="2">The sequence shown here is derived from an EMBL/GenBank/DDBJ whole genome shotgun (WGS) entry which is preliminary data.</text>
</comment>
<accession>A0A3M7KVG0</accession>
<evidence type="ECO:0000313" key="2">
    <source>
        <dbReference type="EMBL" id="RMZ53839.1"/>
    </source>
</evidence>
<keyword evidence="1" id="KW-0175">Coiled coil</keyword>
<sequence>MSALRRRCLRLVTERQEAQALSYAEASNALQQSLEIDALVRSNRLLTARLEALEEQIMAVVRDDSLLDLVQSLASAKVELADAQWRLLQQETIGQLPCHRAS</sequence>
<protein>
    <submittedName>
        <fullName evidence="2">Uncharacterized protein</fullName>
    </submittedName>
</protein>